<gene>
    <name evidence="3" type="ORF">DB32_005254</name>
</gene>
<dbReference type="AlphaFoldDB" id="A0A0F6W5Q5"/>
<dbReference type="RefSeq" id="WP_053235287.1">
    <property type="nucleotide sequence ID" value="NZ_CP011125.1"/>
</dbReference>
<dbReference type="Gene3D" id="3.20.20.140">
    <property type="entry name" value="Metal-dependent hydrolases"/>
    <property type="match status" value="1"/>
</dbReference>
<accession>A0A0F6W5Q5</accession>
<evidence type="ECO:0000313" key="4">
    <source>
        <dbReference type="Proteomes" id="UP000034883"/>
    </source>
</evidence>
<dbReference type="GO" id="GO:0016810">
    <property type="term" value="F:hydrolase activity, acting on carbon-nitrogen (but not peptide) bonds"/>
    <property type="evidence" value="ECO:0007669"/>
    <property type="project" value="InterPro"/>
</dbReference>
<dbReference type="InterPro" id="IPR006680">
    <property type="entry name" value="Amidohydro-rel"/>
</dbReference>
<dbReference type="Gene3D" id="2.30.40.10">
    <property type="entry name" value="Urease, subunit C, domain 1"/>
    <property type="match status" value="1"/>
</dbReference>
<dbReference type="SUPFAM" id="SSF51338">
    <property type="entry name" value="Composite domain of metallo-dependent hydrolases"/>
    <property type="match status" value="1"/>
</dbReference>
<sequence>MTPTRLEGDRLVLPGLASAHSHAFQRALRARTQRRAATSGSFWSWRGLMYELAARVTPDDVFDLSRFAFVELARAGVTAVGEFHYLHHDTSGAPYADRLALSHAVIRAAHEAGVRITLLRVVYQRAGTNRPPEGAQHRFCDARLDDALADVDALAAHYANDPRVRVGIAPHSVRAVPRETLRECASFARARSMPLHAHVAEQRREIRECLAEHRRRPIELLADEGVLDARFVAVHATHLRPHEARLLGAARSFACVCRTTERDLGDGLADVAAMRAAGVRLCTGADSHAISDPFEEARAVELDDRTRAEARHVAADADDLLASLTSEGYASIGWDGAERDDEVQLDLTDPALVGAGTSADAVIWGASPRCVREVRVAGRTIVADGRHVAEAEARAGYVRALARLGLS</sequence>
<keyword evidence="1 3" id="KW-0378">Hydrolase</keyword>
<dbReference type="InterPro" id="IPR032466">
    <property type="entry name" value="Metal_Hydrolase"/>
</dbReference>
<dbReference type="InterPro" id="IPR011059">
    <property type="entry name" value="Metal-dep_hydrolase_composite"/>
</dbReference>
<protein>
    <submittedName>
        <fullName evidence="3">Formiminoglutamic iminohydrolase</fullName>
    </submittedName>
</protein>
<evidence type="ECO:0000313" key="3">
    <source>
        <dbReference type="EMBL" id="AKF08105.1"/>
    </source>
</evidence>
<dbReference type="NCBIfam" id="NF006681">
    <property type="entry name" value="PRK09229.1-2"/>
    <property type="match status" value="1"/>
</dbReference>
<dbReference type="PANTHER" id="PTHR43794">
    <property type="entry name" value="AMINOHYDROLASE SSNA-RELATED"/>
    <property type="match status" value="1"/>
</dbReference>
<organism evidence="3 4">
    <name type="scientific">Sandaracinus amylolyticus</name>
    <dbReference type="NCBI Taxonomy" id="927083"/>
    <lineage>
        <taxon>Bacteria</taxon>
        <taxon>Pseudomonadati</taxon>
        <taxon>Myxococcota</taxon>
        <taxon>Polyangia</taxon>
        <taxon>Polyangiales</taxon>
        <taxon>Sandaracinaceae</taxon>
        <taxon>Sandaracinus</taxon>
    </lineage>
</organism>
<dbReference type="KEGG" id="samy:DB32_005254"/>
<evidence type="ECO:0000259" key="2">
    <source>
        <dbReference type="Pfam" id="PF01979"/>
    </source>
</evidence>
<dbReference type="Proteomes" id="UP000034883">
    <property type="component" value="Chromosome"/>
</dbReference>
<keyword evidence="4" id="KW-1185">Reference proteome</keyword>
<proteinExistence type="predicted"/>
<evidence type="ECO:0000256" key="1">
    <source>
        <dbReference type="ARBA" id="ARBA00022801"/>
    </source>
</evidence>
<name>A0A0F6W5Q5_9BACT</name>
<dbReference type="Pfam" id="PF01979">
    <property type="entry name" value="Amidohydro_1"/>
    <property type="match status" value="1"/>
</dbReference>
<dbReference type="PANTHER" id="PTHR43794:SF11">
    <property type="entry name" value="AMIDOHYDROLASE-RELATED DOMAIN-CONTAINING PROTEIN"/>
    <property type="match status" value="1"/>
</dbReference>
<dbReference type="InterPro" id="IPR050287">
    <property type="entry name" value="MTA/SAH_deaminase"/>
</dbReference>
<dbReference type="STRING" id="927083.DB32_005254"/>
<dbReference type="SUPFAM" id="SSF51556">
    <property type="entry name" value="Metallo-dependent hydrolases"/>
    <property type="match status" value="1"/>
</dbReference>
<feature type="domain" description="Amidohydrolase-related" evidence="2">
    <location>
        <begin position="11"/>
        <end position="335"/>
    </location>
</feature>
<dbReference type="OrthoDB" id="9807210at2"/>
<reference evidence="3 4" key="1">
    <citation type="submission" date="2015-03" db="EMBL/GenBank/DDBJ databases">
        <title>Genome assembly of Sandaracinus amylolyticus DSM 53668.</title>
        <authorList>
            <person name="Sharma G."/>
            <person name="Subramanian S."/>
        </authorList>
    </citation>
    <scope>NUCLEOTIDE SEQUENCE [LARGE SCALE GENOMIC DNA]</scope>
    <source>
        <strain evidence="3 4">DSM 53668</strain>
    </source>
</reference>
<dbReference type="EMBL" id="CP011125">
    <property type="protein sequence ID" value="AKF08105.1"/>
    <property type="molecule type" value="Genomic_DNA"/>
</dbReference>